<feature type="region of interest" description="Disordered" evidence="1">
    <location>
        <begin position="216"/>
        <end position="247"/>
    </location>
</feature>
<feature type="compositionally biased region" description="Polar residues" evidence="1">
    <location>
        <begin position="394"/>
        <end position="406"/>
    </location>
</feature>
<feature type="signal peptide" evidence="2">
    <location>
        <begin position="1"/>
        <end position="21"/>
    </location>
</feature>
<keyword evidence="4" id="KW-1185">Reference proteome</keyword>
<dbReference type="Proteomes" id="UP001329825">
    <property type="component" value="Chromosome 8"/>
</dbReference>
<accession>A0ABZ1D6B3</accession>
<feature type="chain" id="PRO_5047471373" evidence="2">
    <location>
        <begin position="22"/>
        <end position="735"/>
    </location>
</feature>
<feature type="compositionally biased region" description="Basic and acidic residues" evidence="1">
    <location>
        <begin position="479"/>
        <end position="505"/>
    </location>
</feature>
<evidence type="ECO:0000313" key="4">
    <source>
        <dbReference type="Proteomes" id="UP001329825"/>
    </source>
</evidence>
<dbReference type="EMBL" id="CP141888">
    <property type="protein sequence ID" value="WRT68854.1"/>
    <property type="molecule type" value="Genomic_DNA"/>
</dbReference>
<feature type="compositionally biased region" description="Pro residues" evidence="1">
    <location>
        <begin position="604"/>
        <end position="616"/>
    </location>
</feature>
<feature type="compositionally biased region" description="Basic and acidic residues" evidence="1">
    <location>
        <begin position="426"/>
        <end position="451"/>
    </location>
</feature>
<dbReference type="GeneID" id="87957965"/>
<feature type="region of interest" description="Disordered" evidence="1">
    <location>
        <begin position="83"/>
        <end position="105"/>
    </location>
</feature>
<organism evidence="3 4">
    <name type="scientific">Kwoniella shivajii</name>
    <dbReference type="NCBI Taxonomy" id="564305"/>
    <lineage>
        <taxon>Eukaryota</taxon>
        <taxon>Fungi</taxon>
        <taxon>Dikarya</taxon>
        <taxon>Basidiomycota</taxon>
        <taxon>Agaricomycotina</taxon>
        <taxon>Tremellomycetes</taxon>
        <taxon>Tremellales</taxon>
        <taxon>Cryptococcaceae</taxon>
        <taxon>Kwoniella</taxon>
    </lineage>
</organism>
<feature type="compositionally biased region" description="Basic and acidic residues" evidence="1">
    <location>
        <begin position="686"/>
        <end position="699"/>
    </location>
</feature>
<protein>
    <submittedName>
        <fullName evidence="3">Uncharacterized protein</fullName>
    </submittedName>
</protein>
<keyword evidence="2" id="KW-0732">Signal</keyword>
<evidence type="ECO:0000256" key="1">
    <source>
        <dbReference type="SAM" id="MobiDB-lite"/>
    </source>
</evidence>
<gene>
    <name evidence="3" type="ORF">IL334_005835</name>
</gene>
<feature type="compositionally biased region" description="Gly residues" evidence="1">
    <location>
        <begin position="94"/>
        <end position="104"/>
    </location>
</feature>
<feature type="compositionally biased region" description="Basic residues" evidence="1">
    <location>
        <begin position="416"/>
        <end position="425"/>
    </location>
</feature>
<feature type="region of interest" description="Disordered" evidence="1">
    <location>
        <begin position="576"/>
        <end position="721"/>
    </location>
</feature>
<dbReference type="RefSeq" id="XP_062793593.1">
    <property type="nucleotide sequence ID" value="XM_062937542.1"/>
</dbReference>
<name>A0ABZ1D6B3_9TREE</name>
<feature type="region of interest" description="Disordered" evidence="1">
    <location>
        <begin position="384"/>
        <end position="558"/>
    </location>
</feature>
<evidence type="ECO:0000256" key="2">
    <source>
        <dbReference type="SAM" id="SignalP"/>
    </source>
</evidence>
<feature type="compositionally biased region" description="Polar residues" evidence="1">
    <location>
        <begin position="222"/>
        <end position="247"/>
    </location>
</feature>
<feature type="compositionally biased region" description="Polar residues" evidence="1">
    <location>
        <begin position="658"/>
        <end position="668"/>
    </location>
</feature>
<evidence type="ECO:0000313" key="3">
    <source>
        <dbReference type="EMBL" id="WRT68854.1"/>
    </source>
</evidence>
<sequence length="735" mass="79832">MVVIQRRFTPLLIILPLLVQGRKYEGDNYDNYNGDNGDELVGDSRGNGAGIHWISPSLGDSIPSGQALTVTWSSENPVTSPSIALCTSSSSSSSGGGGGGGGSDDCGNANWPSVIINGDGTYSATVTMPVISQSMQGLYLSMISDNGKSFNSPNFAVQGGSGSPNAYLASPTVSTLSAIPTTLPAESMGIQSDDSVSTAAWKATTTGGTVSVSMTTRDRTAATPSTKKVISSTSLLDPTPTLGSDRTPTSLALPLYSTTQIQVPLQAISPTPTPLSGNVIADQQAAASSPSSSNKPKITAIALPLSLCGLILIASLIFCARSKVFRKSGLGKNVDPENSGSSLNPNWQDVIKQKAASTCIPTGIVLSKGVEVIERKDDVEFGHDQIPTLGYNGRQPSLNPFNSQKMTSRESDTKHNRSNHSRQSRNIRDYDVKDGERRFTDIPQIHYDRSSRTRGKYRGRGDRDGEYERQQQRRHAHRYDRGDSYYSERSRDGHSSRQGNREKDYYSISRRSSGGIGGLYDNDPYSSRDSNRNDRSSTSSHSRSRYDEGINSNTRELISPRRPSFTILDLHQNDSYVGPLDNPHDRDLPLNSHPKSDGRKRRPLPNPQSQPRPQPQPIIRSSTQSSVTESELLEMDMDMPRQKTLPHLSGGLRDDHSTSYCDTSANRRSGSESGSGSGSARKTRHCARDTGFERERSWESDTESGWDLANQGGYKTGEEGMGELYESLRRAIQRG</sequence>
<proteinExistence type="predicted"/>
<feature type="compositionally biased region" description="Basic and acidic residues" evidence="1">
    <location>
        <begin position="459"/>
        <end position="471"/>
    </location>
</feature>
<reference evidence="3 4" key="1">
    <citation type="submission" date="2024-01" db="EMBL/GenBank/DDBJ databases">
        <title>Comparative genomics of Cryptococcus and Kwoniella reveals pathogenesis evolution and contrasting modes of karyotype evolution via chromosome fusion or intercentromeric recombination.</title>
        <authorList>
            <person name="Coelho M.A."/>
            <person name="David-Palma M."/>
            <person name="Shea T."/>
            <person name="Bowers K."/>
            <person name="McGinley-Smith S."/>
            <person name="Mohammad A.W."/>
            <person name="Gnirke A."/>
            <person name="Yurkov A.M."/>
            <person name="Nowrousian M."/>
            <person name="Sun S."/>
            <person name="Cuomo C.A."/>
            <person name="Heitman J."/>
        </authorList>
    </citation>
    <scope>NUCLEOTIDE SEQUENCE [LARGE SCALE GENOMIC DNA]</scope>
    <source>
        <strain evidence="3">CBS 11374</strain>
    </source>
</reference>